<sequence length="251" mass="29126">MKLNTITVLLTLLASLLQAKPSCYDINLPDISSKQIELLRNIDNLNIPDKYIKKIQQRNLIFAKALQKNYMLDANDKAYLKLKLTEAMAKLYIKKRSSEFEPTEDDIKSFYIDHKDEFKPSLEANLSIMVIPSLTFADSIERELKENIENFEKLAKKYSIDDSAQIGGYIGYTKLDKFPYSLRNWIETAQKNGVSEPIKAGDYWFILKLDGKRVSSTEYKDLKPAIKKLLKKLVKREKMLEEEKCLKRSIL</sequence>
<feature type="chain" id="PRO_5011722574" description="peptidylprolyl isomerase" evidence="7">
    <location>
        <begin position="20"/>
        <end position="251"/>
    </location>
</feature>
<dbReference type="EMBL" id="FOXB01000014">
    <property type="protein sequence ID" value="SFP30373.1"/>
    <property type="molecule type" value="Genomic_DNA"/>
</dbReference>
<dbReference type="PROSITE" id="PS01096">
    <property type="entry name" value="PPIC_PPIASE_1"/>
    <property type="match status" value="1"/>
</dbReference>
<protein>
    <recommendedName>
        <fullName evidence="2">peptidylprolyl isomerase</fullName>
        <ecNumber evidence="2">5.2.1.8</ecNumber>
    </recommendedName>
</protein>
<name>A0A1I5P8S6_9BACT</name>
<evidence type="ECO:0000256" key="4">
    <source>
        <dbReference type="ARBA" id="ARBA00023110"/>
    </source>
</evidence>
<evidence type="ECO:0000256" key="2">
    <source>
        <dbReference type="ARBA" id="ARBA00013194"/>
    </source>
</evidence>
<dbReference type="Proteomes" id="UP000199227">
    <property type="component" value="Unassembled WGS sequence"/>
</dbReference>
<dbReference type="PANTHER" id="PTHR47245">
    <property type="entry name" value="PEPTIDYLPROLYL ISOMERASE"/>
    <property type="match status" value="1"/>
</dbReference>
<comment type="catalytic activity">
    <reaction evidence="1">
        <text>[protein]-peptidylproline (omega=180) = [protein]-peptidylproline (omega=0)</text>
        <dbReference type="Rhea" id="RHEA:16237"/>
        <dbReference type="Rhea" id="RHEA-COMP:10747"/>
        <dbReference type="Rhea" id="RHEA-COMP:10748"/>
        <dbReference type="ChEBI" id="CHEBI:83833"/>
        <dbReference type="ChEBI" id="CHEBI:83834"/>
        <dbReference type="EC" id="5.2.1.8"/>
    </reaction>
</comment>
<feature type="signal peptide" evidence="7">
    <location>
        <begin position="1"/>
        <end position="19"/>
    </location>
</feature>
<dbReference type="Gene3D" id="3.10.50.40">
    <property type="match status" value="1"/>
</dbReference>
<dbReference type="PANTHER" id="PTHR47245:SF1">
    <property type="entry name" value="FOLDASE PROTEIN PRSA"/>
    <property type="match status" value="1"/>
</dbReference>
<dbReference type="AlphaFoldDB" id="A0A1I5P8S6"/>
<dbReference type="PROSITE" id="PS50198">
    <property type="entry name" value="PPIC_PPIASE_2"/>
    <property type="match status" value="1"/>
</dbReference>
<dbReference type="STRING" id="223786.SAMN05216234_11419"/>
<dbReference type="Pfam" id="PF13145">
    <property type="entry name" value="Rotamase_2"/>
    <property type="match status" value="1"/>
</dbReference>
<evidence type="ECO:0000256" key="7">
    <source>
        <dbReference type="SAM" id="SignalP"/>
    </source>
</evidence>
<evidence type="ECO:0000256" key="3">
    <source>
        <dbReference type="ARBA" id="ARBA00022729"/>
    </source>
</evidence>
<keyword evidence="10" id="KW-1185">Reference proteome</keyword>
<reference evidence="9 10" key="1">
    <citation type="submission" date="2016-10" db="EMBL/GenBank/DDBJ databases">
        <authorList>
            <person name="de Groot N.N."/>
        </authorList>
    </citation>
    <scope>NUCLEOTIDE SEQUENCE [LARGE SCALE GENOMIC DNA]</scope>
    <source>
        <strain evidence="9 10">EP1-55-1</strain>
    </source>
</reference>
<feature type="domain" description="PpiC" evidence="8">
    <location>
        <begin position="102"/>
        <end position="211"/>
    </location>
</feature>
<evidence type="ECO:0000256" key="5">
    <source>
        <dbReference type="ARBA" id="ARBA00023235"/>
    </source>
</evidence>
<proteinExistence type="predicted"/>
<organism evidence="9 10">
    <name type="scientific">Hydrogenimonas thermophila</name>
    <dbReference type="NCBI Taxonomy" id="223786"/>
    <lineage>
        <taxon>Bacteria</taxon>
        <taxon>Pseudomonadati</taxon>
        <taxon>Campylobacterota</taxon>
        <taxon>Epsilonproteobacteria</taxon>
        <taxon>Campylobacterales</taxon>
        <taxon>Hydrogenimonadaceae</taxon>
        <taxon>Hydrogenimonas</taxon>
    </lineage>
</organism>
<dbReference type="InterPro" id="IPR023058">
    <property type="entry name" value="PPIase_PpiC_CS"/>
</dbReference>
<evidence type="ECO:0000256" key="1">
    <source>
        <dbReference type="ARBA" id="ARBA00000971"/>
    </source>
</evidence>
<evidence type="ECO:0000259" key="8">
    <source>
        <dbReference type="PROSITE" id="PS50198"/>
    </source>
</evidence>
<keyword evidence="5 6" id="KW-0413">Isomerase</keyword>
<evidence type="ECO:0000256" key="6">
    <source>
        <dbReference type="PROSITE-ProRule" id="PRU00278"/>
    </source>
</evidence>
<dbReference type="EC" id="5.2.1.8" evidence="2"/>
<accession>A0A1I5P8S6</accession>
<dbReference type="InterPro" id="IPR050245">
    <property type="entry name" value="PrsA_foldase"/>
</dbReference>
<dbReference type="GO" id="GO:0003755">
    <property type="term" value="F:peptidyl-prolyl cis-trans isomerase activity"/>
    <property type="evidence" value="ECO:0007669"/>
    <property type="project" value="UniProtKB-KW"/>
</dbReference>
<dbReference type="SUPFAM" id="SSF54534">
    <property type="entry name" value="FKBP-like"/>
    <property type="match status" value="1"/>
</dbReference>
<dbReference type="InterPro" id="IPR000297">
    <property type="entry name" value="PPIase_PpiC"/>
</dbReference>
<dbReference type="RefSeq" id="WP_092912152.1">
    <property type="nucleotide sequence ID" value="NZ_CP136592.1"/>
</dbReference>
<dbReference type="OrthoDB" id="5391048at2"/>
<keyword evidence="4 6" id="KW-0697">Rotamase</keyword>
<keyword evidence="3 7" id="KW-0732">Signal</keyword>
<gene>
    <name evidence="9" type="ORF">SAMN05216234_11419</name>
</gene>
<evidence type="ECO:0000313" key="9">
    <source>
        <dbReference type="EMBL" id="SFP30373.1"/>
    </source>
</evidence>
<evidence type="ECO:0000313" key="10">
    <source>
        <dbReference type="Proteomes" id="UP000199227"/>
    </source>
</evidence>
<dbReference type="InterPro" id="IPR046357">
    <property type="entry name" value="PPIase_dom_sf"/>
</dbReference>